<dbReference type="AlphaFoldDB" id="A0A5N8W5D6"/>
<dbReference type="SMART" id="SM00530">
    <property type="entry name" value="HTH_XRE"/>
    <property type="match status" value="1"/>
</dbReference>
<dbReference type="EMBL" id="VJZE01000133">
    <property type="protein sequence ID" value="MPY42116.1"/>
    <property type="molecule type" value="Genomic_DNA"/>
</dbReference>
<dbReference type="Proteomes" id="UP000326979">
    <property type="component" value="Unassembled WGS sequence"/>
</dbReference>
<dbReference type="OrthoDB" id="7180791at2"/>
<dbReference type="InterPro" id="IPR010982">
    <property type="entry name" value="Lambda_DNA-bd_dom_sf"/>
</dbReference>
<dbReference type="Pfam" id="PF13560">
    <property type="entry name" value="HTH_31"/>
    <property type="match status" value="1"/>
</dbReference>
<accession>A0A5N8W5D6</accession>
<dbReference type="SUPFAM" id="SSF47413">
    <property type="entry name" value="lambda repressor-like DNA-binding domains"/>
    <property type="match status" value="1"/>
</dbReference>
<dbReference type="InterPro" id="IPR036366">
    <property type="entry name" value="PGBDSf"/>
</dbReference>
<protein>
    <submittedName>
        <fullName evidence="4">Helix-turn-helix domain-containing protein</fullName>
    </submittedName>
</protein>
<reference evidence="4 5" key="1">
    <citation type="submission" date="2019-07" db="EMBL/GenBank/DDBJ databases">
        <title>New species of Amycolatopsis and Streptomyces.</title>
        <authorList>
            <person name="Duangmal K."/>
            <person name="Teo W.F.A."/>
            <person name="Lipun K."/>
        </authorList>
    </citation>
    <scope>NUCLEOTIDE SEQUENCE [LARGE SCALE GENOMIC DNA]</scope>
    <source>
        <strain evidence="4 5">TISTR 2346</strain>
    </source>
</reference>
<dbReference type="PROSITE" id="PS50943">
    <property type="entry name" value="HTH_CROC1"/>
    <property type="match status" value="1"/>
</dbReference>
<keyword evidence="5" id="KW-1185">Reference proteome</keyword>
<evidence type="ECO:0000313" key="4">
    <source>
        <dbReference type="EMBL" id="MPY42116.1"/>
    </source>
</evidence>
<feature type="transmembrane region" description="Helical" evidence="2">
    <location>
        <begin position="202"/>
        <end position="221"/>
    </location>
</feature>
<dbReference type="Gene3D" id="1.10.260.40">
    <property type="entry name" value="lambda repressor-like DNA-binding domains"/>
    <property type="match status" value="1"/>
</dbReference>
<dbReference type="RefSeq" id="WP_152786162.1">
    <property type="nucleotide sequence ID" value="NZ_BAABEQ010000030.1"/>
</dbReference>
<dbReference type="Pfam" id="PF01471">
    <property type="entry name" value="PG_binding_1"/>
    <property type="match status" value="1"/>
</dbReference>
<dbReference type="InterPro" id="IPR036365">
    <property type="entry name" value="PGBD-like_sf"/>
</dbReference>
<feature type="region of interest" description="Disordered" evidence="1">
    <location>
        <begin position="80"/>
        <end position="195"/>
    </location>
</feature>
<comment type="caution">
    <text evidence="4">The sequence shown here is derived from an EMBL/GenBank/DDBJ whole genome shotgun (WGS) entry which is preliminary data.</text>
</comment>
<dbReference type="CDD" id="cd00093">
    <property type="entry name" value="HTH_XRE"/>
    <property type="match status" value="1"/>
</dbReference>
<dbReference type="SUPFAM" id="SSF47090">
    <property type="entry name" value="PGBD-like"/>
    <property type="match status" value="1"/>
</dbReference>
<feature type="compositionally biased region" description="Basic and acidic residues" evidence="1">
    <location>
        <begin position="80"/>
        <end position="103"/>
    </location>
</feature>
<dbReference type="InterPro" id="IPR002477">
    <property type="entry name" value="Peptidoglycan-bd-like"/>
</dbReference>
<name>A0A5N8W5D6_9ACTN</name>
<feature type="domain" description="HTH cro/C1-type" evidence="3">
    <location>
        <begin position="14"/>
        <end position="69"/>
    </location>
</feature>
<dbReference type="InterPro" id="IPR001387">
    <property type="entry name" value="Cro/C1-type_HTH"/>
</dbReference>
<keyword evidence="2" id="KW-0812">Transmembrane</keyword>
<dbReference type="Gene3D" id="1.10.101.10">
    <property type="entry name" value="PGBD-like superfamily/PGBD"/>
    <property type="match status" value="1"/>
</dbReference>
<gene>
    <name evidence="4" type="ORF">FNH04_20065</name>
</gene>
<evidence type="ECO:0000256" key="2">
    <source>
        <dbReference type="SAM" id="Phobius"/>
    </source>
</evidence>
<dbReference type="SUPFAM" id="SSF53955">
    <property type="entry name" value="Lysozyme-like"/>
    <property type="match status" value="1"/>
</dbReference>
<evidence type="ECO:0000313" key="5">
    <source>
        <dbReference type="Proteomes" id="UP000326979"/>
    </source>
</evidence>
<dbReference type="Gene3D" id="1.10.530.10">
    <property type="match status" value="1"/>
</dbReference>
<keyword evidence="2" id="KW-0472">Membrane</keyword>
<evidence type="ECO:0000256" key="1">
    <source>
        <dbReference type="SAM" id="MobiDB-lite"/>
    </source>
</evidence>
<keyword evidence="2" id="KW-1133">Transmembrane helix</keyword>
<sequence length="426" mass="46546">MAQYGDVERFAAWLRMLRERAGHSYEALARKTGISRSSLHRYCAGTSVPPDYGVAHRIATVCGATSAELRELHRLWALADAERGPRPAPEEGRQPQPEERPRPSPETPETPEATSAEAGEEPAHGVAETHGATKADGTSEAARTSEAAGTPEVPVFTVGRPENPDAPDAPETPDTPRQMGSPSPSERPTPREGKRFVRGRRLTVVTAVAAVIVLAVVAWRVSLGSSPAGSPEAADRRLLFSATCEPVVSMGQHDECVREAQLLLRRRGATIGVDGSFGPETLRRVTAFQVLEGISPNGVVADPTKKALYESKVRLDTWSPEKVRKRVREVFTEAPDDAVAIADCQSFLDPLHILPNTNGTRNWGLFQISDARLRELRGTPRKALDPEWNIQAAKRLWDRERDFHDWPHCSRALRSAPTASASSTPR</sequence>
<dbReference type="GO" id="GO:0003677">
    <property type="term" value="F:DNA binding"/>
    <property type="evidence" value="ECO:0007669"/>
    <property type="project" value="InterPro"/>
</dbReference>
<evidence type="ECO:0000259" key="3">
    <source>
        <dbReference type="PROSITE" id="PS50943"/>
    </source>
</evidence>
<proteinExistence type="predicted"/>
<organism evidence="4 5">
    <name type="scientific">Streptomyces phyllanthi</name>
    <dbReference type="NCBI Taxonomy" id="1803180"/>
    <lineage>
        <taxon>Bacteria</taxon>
        <taxon>Bacillati</taxon>
        <taxon>Actinomycetota</taxon>
        <taxon>Actinomycetes</taxon>
        <taxon>Kitasatosporales</taxon>
        <taxon>Streptomycetaceae</taxon>
        <taxon>Streptomyces</taxon>
    </lineage>
</organism>
<dbReference type="InterPro" id="IPR023346">
    <property type="entry name" value="Lysozyme-like_dom_sf"/>
</dbReference>